<dbReference type="Gene3D" id="1.10.1740.10">
    <property type="match status" value="1"/>
</dbReference>
<keyword evidence="7" id="KW-1185">Reference proteome</keyword>
<evidence type="ECO:0000256" key="2">
    <source>
        <dbReference type="ARBA" id="ARBA00023082"/>
    </source>
</evidence>
<evidence type="ECO:0000313" key="6">
    <source>
        <dbReference type="EMBL" id="RDV24105.1"/>
    </source>
</evidence>
<keyword evidence="3" id="KW-0238">DNA-binding</keyword>
<evidence type="ECO:0000259" key="5">
    <source>
        <dbReference type="Pfam" id="PF04542"/>
    </source>
</evidence>
<organism evidence="6 7">
    <name type="scientific">Alteromonas aestuariivivens</name>
    <dbReference type="NCBI Taxonomy" id="1938339"/>
    <lineage>
        <taxon>Bacteria</taxon>
        <taxon>Pseudomonadati</taxon>
        <taxon>Pseudomonadota</taxon>
        <taxon>Gammaproteobacteria</taxon>
        <taxon>Alteromonadales</taxon>
        <taxon>Alteromonadaceae</taxon>
        <taxon>Alteromonas/Salinimonas group</taxon>
        <taxon>Alteromonas</taxon>
    </lineage>
</organism>
<evidence type="ECO:0000313" key="7">
    <source>
        <dbReference type="Proteomes" id="UP000256561"/>
    </source>
</evidence>
<dbReference type="GO" id="GO:0003677">
    <property type="term" value="F:DNA binding"/>
    <property type="evidence" value="ECO:0007669"/>
    <property type="project" value="UniProtKB-KW"/>
</dbReference>
<comment type="caution">
    <text evidence="6">The sequence shown here is derived from an EMBL/GenBank/DDBJ whole genome shotgun (WGS) entry which is preliminary data.</text>
</comment>
<keyword evidence="1" id="KW-0805">Transcription regulation</keyword>
<dbReference type="GO" id="GO:0016987">
    <property type="term" value="F:sigma factor activity"/>
    <property type="evidence" value="ECO:0007669"/>
    <property type="project" value="UniProtKB-KW"/>
</dbReference>
<evidence type="ECO:0000256" key="1">
    <source>
        <dbReference type="ARBA" id="ARBA00023015"/>
    </source>
</evidence>
<dbReference type="EMBL" id="QRHA01000014">
    <property type="protein sequence ID" value="RDV24105.1"/>
    <property type="molecule type" value="Genomic_DNA"/>
</dbReference>
<dbReference type="OrthoDB" id="129367at2"/>
<dbReference type="InterPro" id="IPR013325">
    <property type="entry name" value="RNA_pol_sigma_r2"/>
</dbReference>
<evidence type="ECO:0000256" key="3">
    <source>
        <dbReference type="ARBA" id="ARBA00023125"/>
    </source>
</evidence>
<dbReference type="RefSeq" id="WP_115594354.1">
    <property type="nucleotide sequence ID" value="NZ_QRHA01000014.1"/>
</dbReference>
<gene>
    <name evidence="6" type="ORF">DXV75_15565</name>
</gene>
<dbReference type="InterPro" id="IPR014284">
    <property type="entry name" value="RNA_pol_sigma-70_dom"/>
</dbReference>
<accession>A0A3D8M3H0</accession>
<dbReference type="NCBIfam" id="TIGR02937">
    <property type="entry name" value="sigma70-ECF"/>
    <property type="match status" value="1"/>
</dbReference>
<dbReference type="PANTHER" id="PTHR43133:SF8">
    <property type="entry name" value="RNA POLYMERASE SIGMA FACTOR HI_1459-RELATED"/>
    <property type="match status" value="1"/>
</dbReference>
<dbReference type="Pfam" id="PF04542">
    <property type="entry name" value="Sigma70_r2"/>
    <property type="match status" value="1"/>
</dbReference>
<feature type="domain" description="RNA polymerase sigma-70 region 2" evidence="5">
    <location>
        <begin position="31"/>
        <end position="98"/>
    </location>
</feature>
<keyword evidence="4" id="KW-0804">Transcription</keyword>
<dbReference type="SUPFAM" id="SSF88946">
    <property type="entry name" value="Sigma2 domain of RNA polymerase sigma factors"/>
    <property type="match status" value="1"/>
</dbReference>
<dbReference type="PANTHER" id="PTHR43133">
    <property type="entry name" value="RNA POLYMERASE ECF-TYPE SIGMA FACTO"/>
    <property type="match status" value="1"/>
</dbReference>
<protein>
    <submittedName>
        <fullName evidence="6">Sigma-70 family RNA polymerase sigma factor</fullName>
    </submittedName>
</protein>
<proteinExistence type="predicted"/>
<dbReference type="Proteomes" id="UP000256561">
    <property type="component" value="Unassembled WGS sequence"/>
</dbReference>
<sequence>MTARSCTDNSIDTVSLVERIKQGQKSAEQELVERYCRTLRFVIYKRCNSADLADDLTQDALLLTIQKARQGEIRKPEALASFIRQVGVNIVIEYQRKQIRQATHCSDSTDLFSNNPESGQLNLLHRQEALTAVTRLMNELGVERDKVLLWDFFVYEKPKSQICLEQELAPEHFDRILYRARVRLKKLLDERGKSLTDTLNCNLVVALWVSTHFLLSAPVIESQIVKSEVRETSCLHHYGFESVEIDSKRGMSECFTEEEN</sequence>
<dbReference type="GO" id="GO:0006352">
    <property type="term" value="P:DNA-templated transcription initiation"/>
    <property type="evidence" value="ECO:0007669"/>
    <property type="project" value="InterPro"/>
</dbReference>
<name>A0A3D8M3H0_9ALTE</name>
<dbReference type="AlphaFoldDB" id="A0A3D8M3H0"/>
<evidence type="ECO:0000256" key="4">
    <source>
        <dbReference type="ARBA" id="ARBA00023163"/>
    </source>
</evidence>
<dbReference type="InterPro" id="IPR007627">
    <property type="entry name" value="RNA_pol_sigma70_r2"/>
</dbReference>
<keyword evidence="2" id="KW-0731">Sigma factor</keyword>
<reference evidence="7" key="1">
    <citation type="submission" date="2018-08" db="EMBL/GenBank/DDBJ databases">
        <authorList>
            <person name="Zhang J."/>
            <person name="Du Z.-J."/>
        </authorList>
    </citation>
    <scope>NUCLEOTIDE SEQUENCE [LARGE SCALE GENOMIC DNA]</scope>
    <source>
        <strain evidence="7">KCTC 52655</strain>
    </source>
</reference>
<dbReference type="InterPro" id="IPR039425">
    <property type="entry name" value="RNA_pol_sigma-70-like"/>
</dbReference>